<dbReference type="Pfam" id="PF14464">
    <property type="entry name" value="Prok-JAB"/>
    <property type="match status" value="1"/>
</dbReference>
<evidence type="ECO:0000256" key="5">
    <source>
        <dbReference type="ARBA" id="ARBA00023049"/>
    </source>
</evidence>
<dbReference type="SMART" id="SM00232">
    <property type="entry name" value="JAB_MPN"/>
    <property type="match status" value="1"/>
</dbReference>
<organism evidence="7 8">
    <name type="scientific">Sphingomonas tabacisoli</name>
    <dbReference type="NCBI Taxonomy" id="2249466"/>
    <lineage>
        <taxon>Bacteria</taxon>
        <taxon>Pseudomonadati</taxon>
        <taxon>Pseudomonadota</taxon>
        <taxon>Alphaproteobacteria</taxon>
        <taxon>Sphingomonadales</taxon>
        <taxon>Sphingomonadaceae</taxon>
        <taxon>Sphingomonas</taxon>
    </lineage>
</organism>
<keyword evidence="4" id="KW-0862">Zinc</keyword>
<evidence type="ECO:0000256" key="4">
    <source>
        <dbReference type="ARBA" id="ARBA00022833"/>
    </source>
</evidence>
<evidence type="ECO:0000256" key="1">
    <source>
        <dbReference type="ARBA" id="ARBA00022670"/>
    </source>
</evidence>
<dbReference type="PROSITE" id="PS50249">
    <property type="entry name" value="MPN"/>
    <property type="match status" value="1"/>
</dbReference>
<dbReference type="CDD" id="cd08070">
    <property type="entry name" value="MPN_like"/>
    <property type="match status" value="1"/>
</dbReference>
<keyword evidence="3" id="KW-0378">Hydrolase</keyword>
<dbReference type="PANTHER" id="PTHR34858">
    <property type="entry name" value="CYSO-CYSTEINE PEPTIDASE"/>
    <property type="match status" value="1"/>
</dbReference>
<name>A0ABW4I276_9SPHN</name>
<evidence type="ECO:0000256" key="2">
    <source>
        <dbReference type="ARBA" id="ARBA00022723"/>
    </source>
</evidence>
<dbReference type="Gene3D" id="3.40.140.10">
    <property type="entry name" value="Cytidine Deaminase, domain 2"/>
    <property type="match status" value="1"/>
</dbReference>
<protein>
    <submittedName>
        <fullName evidence="7">M67 family metallopeptidase</fullName>
    </submittedName>
</protein>
<accession>A0ABW4I276</accession>
<dbReference type="InterPro" id="IPR028090">
    <property type="entry name" value="JAB_dom_prok"/>
</dbReference>
<proteinExistence type="predicted"/>
<dbReference type="InterPro" id="IPR051929">
    <property type="entry name" value="VirAsm_ModProt"/>
</dbReference>
<evidence type="ECO:0000313" key="7">
    <source>
        <dbReference type="EMBL" id="MFD1611572.1"/>
    </source>
</evidence>
<keyword evidence="8" id="KW-1185">Reference proteome</keyword>
<sequence>MVTRIEISRTVLDAIQAHAAADAPREACGLLFGNDSRIDASVPAANVADDPQRHFEVDPAILLQASRAARAGGPTIAGYYHSHPSGCAEPSETDQRMAAPDGRLWLIVAGDTVTAWRNGKNGFEAVTLAIV</sequence>
<dbReference type="PANTHER" id="PTHR34858:SF1">
    <property type="entry name" value="CYSO-CYSTEINE PEPTIDASE"/>
    <property type="match status" value="1"/>
</dbReference>
<dbReference type="SUPFAM" id="SSF102712">
    <property type="entry name" value="JAB1/MPN domain"/>
    <property type="match status" value="1"/>
</dbReference>
<dbReference type="InterPro" id="IPR000555">
    <property type="entry name" value="JAMM/MPN+_dom"/>
</dbReference>
<reference evidence="8" key="1">
    <citation type="journal article" date="2019" name="Int. J. Syst. Evol. Microbiol.">
        <title>The Global Catalogue of Microorganisms (GCM) 10K type strain sequencing project: providing services to taxonomists for standard genome sequencing and annotation.</title>
        <authorList>
            <consortium name="The Broad Institute Genomics Platform"/>
            <consortium name="The Broad Institute Genome Sequencing Center for Infectious Disease"/>
            <person name="Wu L."/>
            <person name="Ma J."/>
        </authorList>
    </citation>
    <scope>NUCLEOTIDE SEQUENCE [LARGE SCALE GENOMIC DNA]</scope>
    <source>
        <strain evidence="8">CGMCC 1.16275</strain>
    </source>
</reference>
<dbReference type="Proteomes" id="UP001597115">
    <property type="component" value="Unassembled WGS sequence"/>
</dbReference>
<dbReference type="RefSeq" id="WP_380888157.1">
    <property type="nucleotide sequence ID" value="NZ_JBHUDY010000001.1"/>
</dbReference>
<dbReference type="InterPro" id="IPR037518">
    <property type="entry name" value="MPN"/>
</dbReference>
<evidence type="ECO:0000313" key="8">
    <source>
        <dbReference type="Proteomes" id="UP001597115"/>
    </source>
</evidence>
<keyword evidence="1" id="KW-0645">Protease</keyword>
<evidence type="ECO:0000256" key="3">
    <source>
        <dbReference type="ARBA" id="ARBA00022801"/>
    </source>
</evidence>
<keyword evidence="5" id="KW-0482">Metalloprotease</keyword>
<comment type="caution">
    <text evidence="7">The sequence shown here is derived from an EMBL/GenBank/DDBJ whole genome shotgun (WGS) entry which is preliminary data.</text>
</comment>
<feature type="domain" description="MPN" evidence="6">
    <location>
        <begin position="5"/>
        <end position="131"/>
    </location>
</feature>
<dbReference type="EMBL" id="JBHUDY010000001">
    <property type="protein sequence ID" value="MFD1611572.1"/>
    <property type="molecule type" value="Genomic_DNA"/>
</dbReference>
<gene>
    <name evidence="7" type="ORF">ACFSCW_07135</name>
</gene>
<evidence type="ECO:0000259" key="6">
    <source>
        <dbReference type="PROSITE" id="PS50249"/>
    </source>
</evidence>
<keyword evidence="2" id="KW-0479">Metal-binding</keyword>